<evidence type="ECO:0000256" key="5">
    <source>
        <dbReference type="ARBA" id="ARBA00022898"/>
    </source>
</evidence>
<evidence type="ECO:0000256" key="6">
    <source>
        <dbReference type="PIRSR" id="PIRSR000524-1"/>
    </source>
</evidence>
<dbReference type="Proteomes" id="UP001065549">
    <property type="component" value="Unassembled WGS sequence"/>
</dbReference>
<evidence type="ECO:0000256" key="3">
    <source>
        <dbReference type="ARBA" id="ARBA00022576"/>
    </source>
</evidence>
<dbReference type="InterPro" id="IPR000192">
    <property type="entry name" value="Aminotrans_V_dom"/>
</dbReference>
<organism evidence="11 12">
    <name type="scientific">Hominibacterium faecale</name>
    <dbReference type="NCBI Taxonomy" id="2839743"/>
    <lineage>
        <taxon>Bacteria</taxon>
        <taxon>Bacillati</taxon>
        <taxon>Bacillota</taxon>
        <taxon>Clostridia</taxon>
        <taxon>Peptostreptococcales</taxon>
        <taxon>Anaerovoracaceae</taxon>
        <taxon>Hominibacterium</taxon>
    </lineage>
</organism>
<dbReference type="RefSeq" id="WP_227754777.1">
    <property type="nucleotide sequence ID" value="NZ_JAOSHN010000004.1"/>
</dbReference>
<dbReference type="GO" id="GO:0019265">
    <property type="term" value="P:glycine biosynthetic process, by transamination of glyoxylate"/>
    <property type="evidence" value="ECO:0007669"/>
    <property type="project" value="TreeGrafter"/>
</dbReference>
<evidence type="ECO:0000313" key="12">
    <source>
        <dbReference type="Proteomes" id="UP001065549"/>
    </source>
</evidence>
<evidence type="ECO:0000256" key="7">
    <source>
        <dbReference type="PIRSR" id="PIRSR000524-50"/>
    </source>
</evidence>
<dbReference type="InterPro" id="IPR020578">
    <property type="entry name" value="Aminotrans_V_PyrdxlP_BS"/>
</dbReference>
<dbReference type="PROSITE" id="PS00595">
    <property type="entry name" value="AA_TRANSFER_CLASS_5"/>
    <property type="match status" value="1"/>
</dbReference>
<accession>A0A9J6QUW3</accession>
<comment type="similarity">
    <text evidence="2 8">Belongs to the class-V pyridoxal-phosphate-dependent aminotransferase family.</text>
</comment>
<comment type="cofactor">
    <cofactor evidence="1 7 9">
        <name>pyridoxal 5'-phosphate</name>
        <dbReference type="ChEBI" id="CHEBI:597326"/>
    </cofactor>
</comment>
<keyword evidence="5 7" id="KW-0663">Pyridoxal phosphate</keyword>
<reference evidence="11" key="1">
    <citation type="submission" date="2022-09" db="EMBL/GenBank/DDBJ databases">
        <title>Culturomic study of gut microbiota in children with autism spectrum disorder.</title>
        <authorList>
            <person name="Efimov B.A."/>
            <person name="Chaplin A.V."/>
            <person name="Sokolova S.R."/>
            <person name="Pikina A.P."/>
            <person name="Korzhanova M."/>
            <person name="Belova V."/>
            <person name="Korostin D."/>
        </authorList>
    </citation>
    <scope>NUCLEOTIDE SEQUENCE</scope>
    <source>
        <strain evidence="11">ASD5510</strain>
    </source>
</reference>
<keyword evidence="4" id="KW-0808">Transferase</keyword>
<dbReference type="PANTHER" id="PTHR21152">
    <property type="entry name" value="AMINOTRANSFERASE CLASS V"/>
    <property type="match status" value="1"/>
</dbReference>
<feature type="domain" description="Aminotransferase class V" evidence="10">
    <location>
        <begin position="104"/>
        <end position="279"/>
    </location>
</feature>
<dbReference type="SUPFAM" id="SSF53383">
    <property type="entry name" value="PLP-dependent transferases"/>
    <property type="match status" value="1"/>
</dbReference>
<evidence type="ECO:0000256" key="4">
    <source>
        <dbReference type="ARBA" id="ARBA00022679"/>
    </source>
</evidence>
<dbReference type="Pfam" id="PF00266">
    <property type="entry name" value="Aminotran_5"/>
    <property type="match status" value="1"/>
</dbReference>
<dbReference type="GO" id="GO:0004760">
    <property type="term" value="F:L-serine-pyruvate transaminase activity"/>
    <property type="evidence" value="ECO:0007669"/>
    <property type="project" value="TreeGrafter"/>
</dbReference>
<comment type="caution">
    <text evidence="11">The sequence shown here is derived from an EMBL/GenBank/DDBJ whole genome shotgun (WGS) entry which is preliminary data.</text>
</comment>
<dbReference type="PANTHER" id="PTHR21152:SF24">
    <property type="entry name" value="ALANINE--GLYOXYLATE AMINOTRANSFERASE 1"/>
    <property type="match status" value="1"/>
</dbReference>
<gene>
    <name evidence="11" type="ORF">OBO34_10415</name>
</gene>
<dbReference type="Gene3D" id="3.40.640.10">
    <property type="entry name" value="Type I PLP-dependent aspartate aminotransferase-like (Major domain)"/>
    <property type="match status" value="1"/>
</dbReference>
<dbReference type="PIRSF" id="PIRSF000524">
    <property type="entry name" value="SPT"/>
    <property type="match status" value="1"/>
</dbReference>
<evidence type="ECO:0000256" key="9">
    <source>
        <dbReference type="RuleBase" id="RU004504"/>
    </source>
</evidence>
<evidence type="ECO:0000313" key="11">
    <source>
        <dbReference type="EMBL" id="MCU7378767.1"/>
    </source>
</evidence>
<evidence type="ECO:0000256" key="2">
    <source>
        <dbReference type="ARBA" id="ARBA00009236"/>
    </source>
</evidence>
<keyword evidence="3 11" id="KW-0032">Aminotransferase</keyword>
<dbReference type="InterPro" id="IPR015422">
    <property type="entry name" value="PyrdxlP-dep_Trfase_small"/>
</dbReference>
<name>A0A9J6QUW3_9FIRM</name>
<dbReference type="InterPro" id="IPR024169">
    <property type="entry name" value="SP_NH2Trfase/AEP_transaminase"/>
</dbReference>
<protein>
    <submittedName>
        <fullName evidence="11">Alanine--glyoxylate aminotransferase family protein</fullName>
    </submittedName>
</protein>
<feature type="modified residue" description="N6-(pyridoxal phosphate)lysine" evidence="7">
    <location>
        <position position="189"/>
    </location>
</feature>
<dbReference type="GO" id="GO:0008453">
    <property type="term" value="F:alanine-glyoxylate transaminase activity"/>
    <property type="evidence" value="ECO:0007669"/>
    <property type="project" value="TreeGrafter"/>
</dbReference>
<proteinExistence type="inferred from homology"/>
<evidence type="ECO:0000256" key="1">
    <source>
        <dbReference type="ARBA" id="ARBA00001933"/>
    </source>
</evidence>
<dbReference type="EMBL" id="JAOSHN010000004">
    <property type="protein sequence ID" value="MCU7378767.1"/>
    <property type="molecule type" value="Genomic_DNA"/>
</dbReference>
<evidence type="ECO:0000259" key="10">
    <source>
        <dbReference type="Pfam" id="PF00266"/>
    </source>
</evidence>
<keyword evidence="12" id="KW-1185">Reference proteome</keyword>
<dbReference type="AlphaFoldDB" id="A0A9J6QUW3"/>
<feature type="binding site" evidence="6">
    <location>
        <position position="332"/>
    </location>
    <ligand>
        <name>substrate</name>
    </ligand>
</feature>
<dbReference type="InterPro" id="IPR015421">
    <property type="entry name" value="PyrdxlP-dep_Trfase_major"/>
</dbReference>
<dbReference type="Gene3D" id="3.90.1150.10">
    <property type="entry name" value="Aspartate Aminotransferase, domain 1"/>
    <property type="match status" value="1"/>
</dbReference>
<dbReference type="InterPro" id="IPR015424">
    <property type="entry name" value="PyrdxlP-dep_Trfase"/>
</dbReference>
<evidence type="ECO:0000256" key="8">
    <source>
        <dbReference type="RuleBase" id="RU004075"/>
    </source>
</evidence>
<sequence length="376" mass="41481">MYKIMTAGPTQVRENVRMARSLETTNPDLDLEFYDFYKQTCDDLKGLLHSSGSAYILGGEGILGLEAACASLTEPGDRVLVIDNGIFGKGFADFVTLYGGQPVLYTCDYKRPVDCGKLREFLEEDSDFKYATLVHCDTPSGVLNDVKALGCLLDEFHILSVVDSVAGMFGEYLNVDESRIDILCGGSQKALSAPPGLTLLWVSDRAIEAMENRSTPIASFYANILTFKNYYKDKWFPYTMPISDIQGLAAAVDNVKADQEIFRRHEKIAAATRQAVTEAGLSLYLKSGYSNTVTVVQVPEGVTDEAILSIMRDKYQVMISGCFDILAGKVIRIGHMGENANIPDMAQTLDAMDKTLQELGVPLKCRMKDRFLELLS</sequence>